<dbReference type="STRING" id="490188.SAMN04488068_2340"/>
<dbReference type="PANTHER" id="PTHR43689">
    <property type="entry name" value="HYDROLASE"/>
    <property type="match status" value="1"/>
</dbReference>
<dbReference type="PANTHER" id="PTHR43689:SF8">
    <property type="entry name" value="ALPHA_BETA-HYDROLASES SUPERFAMILY PROTEIN"/>
    <property type="match status" value="1"/>
</dbReference>
<protein>
    <submittedName>
        <fullName evidence="2">Pimeloyl-ACP methyl ester carboxylesterase</fullName>
    </submittedName>
</protein>
<dbReference type="AlphaFoldDB" id="A0A1M5PWC3"/>
<dbReference type="EMBL" id="FQWZ01000005">
    <property type="protein sequence ID" value="SHH05759.1"/>
    <property type="molecule type" value="Genomic_DNA"/>
</dbReference>
<dbReference type="SUPFAM" id="SSF53474">
    <property type="entry name" value="alpha/beta-Hydrolases"/>
    <property type="match status" value="1"/>
</dbReference>
<evidence type="ECO:0000259" key="1">
    <source>
        <dbReference type="Pfam" id="PF12697"/>
    </source>
</evidence>
<sequence>MSVSALLSHTATIGGVRTRVLERPGDDALTLLLIHGWADSADTWKPLIAALDDLPARIVAFDLPSFGAAGDLQPGPQLPQFVATVAAALQQFAGRGRLLPVGQSLGGRALLMALHQADAASRAIPGCIVIGPAPLELPAWQKMLVRNGSLAPSASRLGEPLDAAQQRAEFLKSFKRTCLAEPDRVDASVYDDYLRHYTAERIGRHMESLRLIGGELQQPLSLDRVQMPVEIIWGEADRMAPVGGADRYCQALRDARLTRLPGCGHHAHLERTDDVAAIVRRMAQPV</sequence>
<dbReference type="Pfam" id="PF12697">
    <property type="entry name" value="Abhydrolase_6"/>
    <property type="match status" value="1"/>
</dbReference>
<feature type="domain" description="AB hydrolase-1" evidence="1">
    <location>
        <begin position="31"/>
        <end position="277"/>
    </location>
</feature>
<dbReference type="Proteomes" id="UP000199758">
    <property type="component" value="Unassembled WGS sequence"/>
</dbReference>
<gene>
    <name evidence="2" type="ORF">SAMN04488068_2340</name>
</gene>
<accession>A0A1M5PWC3</accession>
<dbReference type="InterPro" id="IPR029058">
    <property type="entry name" value="AB_hydrolase_fold"/>
</dbReference>
<keyword evidence="3" id="KW-1185">Reference proteome</keyword>
<dbReference type="OrthoDB" id="7057597at2"/>
<dbReference type="PRINTS" id="PR00111">
    <property type="entry name" value="ABHYDROLASE"/>
</dbReference>
<evidence type="ECO:0000313" key="2">
    <source>
        <dbReference type="EMBL" id="SHH05759.1"/>
    </source>
</evidence>
<dbReference type="RefSeq" id="WP_072897774.1">
    <property type="nucleotide sequence ID" value="NZ_FQWZ01000005.1"/>
</dbReference>
<organism evidence="2 3">
    <name type="scientific">Hydrocarboniphaga daqingensis</name>
    <dbReference type="NCBI Taxonomy" id="490188"/>
    <lineage>
        <taxon>Bacteria</taxon>
        <taxon>Pseudomonadati</taxon>
        <taxon>Pseudomonadota</taxon>
        <taxon>Gammaproteobacteria</taxon>
        <taxon>Nevskiales</taxon>
        <taxon>Nevskiaceae</taxon>
        <taxon>Hydrocarboniphaga</taxon>
    </lineage>
</organism>
<dbReference type="Gene3D" id="3.40.50.1820">
    <property type="entry name" value="alpha/beta hydrolase"/>
    <property type="match status" value="1"/>
</dbReference>
<proteinExistence type="predicted"/>
<evidence type="ECO:0000313" key="3">
    <source>
        <dbReference type="Proteomes" id="UP000199758"/>
    </source>
</evidence>
<name>A0A1M5PWC3_9GAMM</name>
<dbReference type="InterPro" id="IPR000073">
    <property type="entry name" value="AB_hydrolase_1"/>
</dbReference>
<reference evidence="2 3" key="1">
    <citation type="submission" date="2016-11" db="EMBL/GenBank/DDBJ databases">
        <authorList>
            <person name="Jaros S."/>
            <person name="Januszkiewicz K."/>
            <person name="Wedrychowicz H."/>
        </authorList>
    </citation>
    <scope>NUCLEOTIDE SEQUENCE [LARGE SCALE GENOMIC DNA]</scope>
    <source>
        <strain evidence="2 3">CGMCC 1.7049</strain>
    </source>
</reference>